<name>A0A171KV18_9BURK</name>
<reference evidence="2 3" key="1">
    <citation type="submission" date="2015-04" db="EMBL/GenBank/DDBJ databases">
        <title>Genome sequence of Kerstersia gyiorum CG1.</title>
        <authorList>
            <person name="Greninger A.L."/>
            <person name="Kozyreva V."/>
            <person name="Chaturvedi V."/>
        </authorList>
    </citation>
    <scope>NUCLEOTIDE SEQUENCE [LARGE SCALE GENOMIC DNA]</scope>
    <source>
        <strain evidence="2 3">CG1</strain>
    </source>
</reference>
<dbReference type="AlphaFoldDB" id="A0A171KV18"/>
<dbReference type="Pfam" id="PF13663">
    <property type="entry name" value="DUF4148"/>
    <property type="match status" value="1"/>
</dbReference>
<comment type="caution">
    <text evidence="2">The sequence shown here is derived from an EMBL/GenBank/DDBJ whole genome shotgun (WGS) entry which is preliminary data.</text>
</comment>
<evidence type="ECO:0008006" key="4">
    <source>
        <dbReference type="Google" id="ProtNLM"/>
    </source>
</evidence>
<organism evidence="2 3">
    <name type="scientific">Kerstersia gyiorum</name>
    <dbReference type="NCBI Taxonomy" id="206506"/>
    <lineage>
        <taxon>Bacteria</taxon>
        <taxon>Pseudomonadati</taxon>
        <taxon>Pseudomonadota</taxon>
        <taxon>Betaproteobacteria</taxon>
        <taxon>Burkholderiales</taxon>
        <taxon>Alcaligenaceae</taxon>
        <taxon>Kerstersia</taxon>
    </lineage>
</organism>
<keyword evidence="1" id="KW-0732">Signal</keyword>
<feature type="signal peptide" evidence="1">
    <location>
        <begin position="1"/>
        <end position="22"/>
    </location>
</feature>
<keyword evidence="3" id="KW-1185">Reference proteome</keyword>
<dbReference type="Proteomes" id="UP000078084">
    <property type="component" value="Unassembled WGS sequence"/>
</dbReference>
<evidence type="ECO:0000313" key="2">
    <source>
        <dbReference type="EMBL" id="KKO72735.1"/>
    </source>
</evidence>
<gene>
    <name evidence="2" type="ORF">AAV32_05060</name>
</gene>
<proteinExistence type="predicted"/>
<evidence type="ECO:0000256" key="1">
    <source>
        <dbReference type="SAM" id="SignalP"/>
    </source>
</evidence>
<feature type="chain" id="PRO_5030022603" description="DUF4148 domain-containing protein" evidence="1">
    <location>
        <begin position="23"/>
        <end position="96"/>
    </location>
</feature>
<sequence>MKNTLSFALVAVSVAGAATVHAATDNPNALPPLNVGTPLSSQQVQAELAEARAAGLTDVRPNDLPRLQVGAPLSSAQVQQELLRARAAGEIEQVIN</sequence>
<protein>
    <recommendedName>
        <fullName evidence="4">DUF4148 domain-containing protein</fullName>
    </recommendedName>
</protein>
<evidence type="ECO:0000313" key="3">
    <source>
        <dbReference type="Proteomes" id="UP000078084"/>
    </source>
</evidence>
<accession>A0A171KV18</accession>
<dbReference type="EMBL" id="LBNE01000002">
    <property type="protein sequence ID" value="KKO72735.1"/>
    <property type="molecule type" value="Genomic_DNA"/>
</dbReference>
<dbReference type="InterPro" id="IPR025421">
    <property type="entry name" value="DUF4148"/>
</dbReference>